<sequence length="112" mass="12876">MTTALSSGRERADHHQHHHVLSTAGSVFRRVEAEIENREKHHEIITESGNKIEQRLYRGRQRHLFFSGELCGSTAMVMEVPSTTVICDRNDGGFHERRRRLQLDGSRGEGQR</sequence>
<reference evidence="2 3" key="1">
    <citation type="journal article" date="2023" name="Plants (Basel)">
        <title>Bridging the Gap: Combining Genomics and Transcriptomics Approaches to Understand Stylosanthes scabra, an Orphan Legume from the Brazilian Caatinga.</title>
        <authorList>
            <person name="Ferreira-Neto J.R.C."/>
            <person name="da Silva M.D."/>
            <person name="Binneck E."/>
            <person name="de Melo N.F."/>
            <person name="da Silva R.H."/>
            <person name="de Melo A.L.T.M."/>
            <person name="Pandolfi V."/>
            <person name="Bustamante F.O."/>
            <person name="Brasileiro-Vidal A.C."/>
            <person name="Benko-Iseppon A.M."/>
        </authorList>
    </citation>
    <scope>NUCLEOTIDE SEQUENCE [LARGE SCALE GENOMIC DNA]</scope>
    <source>
        <tissue evidence="2">Leaves</tissue>
    </source>
</reference>
<comment type="caution">
    <text evidence="2">The sequence shown here is derived from an EMBL/GenBank/DDBJ whole genome shotgun (WGS) entry which is preliminary data.</text>
</comment>
<accession>A0ABU6W9C5</accession>
<dbReference type="Proteomes" id="UP001341840">
    <property type="component" value="Unassembled WGS sequence"/>
</dbReference>
<keyword evidence="3" id="KW-1185">Reference proteome</keyword>
<gene>
    <name evidence="2" type="ORF">PIB30_027871</name>
</gene>
<proteinExistence type="predicted"/>
<evidence type="ECO:0000313" key="3">
    <source>
        <dbReference type="Proteomes" id="UP001341840"/>
    </source>
</evidence>
<feature type="region of interest" description="Disordered" evidence="1">
    <location>
        <begin position="1"/>
        <end position="25"/>
    </location>
</feature>
<evidence type="ECO:0000313" key="2">
    <source>
        <dbReference type="EMBL" id="MED6182374.1"/>
    </source>
</evidence>
<dbReference type="EMBL" id="JASCZI010181351">
    <property type="protein sequence ID" value="MED6182374.1"/>
    <property type="molecule type" value="Genomic_DNA"/>
</dbReference>
<name>A0ABU6W9C5_9FABA</name>
<protein>
    <submittedName>
        <fullName evidence="2">Uncharacterized protein</fullName>
    </submittedName>
</protein>
<organism evidence="2 3">
    <name type="scientific">Stylosanthes scabra</name>
    <dbReference type="NCBI Taxonomy" id="79078"/>
    <lineage>
        <taxon>Eukaryota</taxon>
        <taxon>Viridiplantae</taxon>
        <taxon>Streptophyta</taxon>
        <taxon>Embryophyta</taxon>
        <taxon>Tracheophyta</taxon>
        <taxon>Spermatophyta</taxon>
        <taxon>Magnoliopsida</taxon>
        <taxon>eudicotyledons</taxon>
        <taxon>Gunneridae</taxon>
        <taxon>Pentapetalae</taxon>
        <taxon>rosids</taxon>
        <taxon>fabids</taxon>
        <taxon>Fabales</taxon>
        <taxon>Fabaceae</taxon>
        <taxon>Papilionoideae</taxon>
        <taxon>50 kb inversion clade</taxon>
        <taxon>dalbergioids sensu lato</taxon>
        <taxon>Dalbergieae</taxon>
        <taxon>Pterocarpus clade</taxon>
        <taxon>Stylosanthes</taxon>
    </lineage>
</organism>
<evidence type="ECO:0000256" key="1">
    <source>
        <dbReference type="SAM" id="MobiDB-lite"/>
    </source>
</evidence>